<dbReference type="PROSITE" id="PS51469">
    <property type="entry name" value="SUN"/>
    <property type="match status" value="1"/>
</dbReference>
<evidence type="ECO:0000256" key="4">
    <source>
        <dbReference type="ARBA" id="ARBA00023136"/>
    </source>
</evidence>
<keyword evidence="4 7" id="KW-0472">Membrane</keyword>
<keyword evidence="2 7" id="KW-0812">Transmembrane</keyword>
<feature type="compositionally biased region" description="Low complexity" evidence="6">
    <location>
        <begin position="49"/>
        <end position="63"/>
    </location>
</feature>
<evidence type="ECO:0000256" key="1">
    <source>
        <dbReference type="ARBA" id="ARBA00004540"/>
    </source>
</evidence>
<dbReference type="GO" id="GO:0043495">
    <property type="term" value="F:protein-membrane adaptor activity"/>
    <property type="evidence" value="ECO:0007669"/>
    <property type="project" value="TreeGrafter"/>
</dbReference>
<evidence type="ECO:0000256" key="3">
    <source>
        <dbReference type="ARBA" id="ARBA00022989"/>
    </source>
</evidence>
<feature type="region of interest" description="Disordered" evidence="6">
    <location>
        <begin position="266"/>
        <end position="291"/>
    </location>
</feature>
<feature type="compositionally biased region" description="Basic and acidic residues" evidence="6">
    <location>
        <begin position="127"/>
        <end position="137"/>
    </location>
</feature>
<proteinExistence type="predicted"/>
<dbReference type="GO" id="GO:0005637">
    <property type="term" value="C:nuclear inner membrane"/>
    <property type="evidence" value="ECO:0007669"/>
    <property type="project" value="UniProtKB-SubCell"/>
</dbReference>
<evidence type="ECO:0000256" key="2">
    <source>
        <dbReference type="ARBA" id="ARBA00022692"/>
    </source>
</evidence>
<dbReference type="Ensembl" id="ENSHCOT00000010320.1">
    <property type="protein sequence ID" value="ENSHCOP00000018807.1"/>
    <property type="gene ID" value="ENSHCOG00000003638.1"/>
</dbReference>
<reference evidence="9" key="2">
    <citation type="submission" date="2025-09" db="UniProtKB">
        <authorList>
            <consortium name="Ensembl"/>
        </authorList>
    </citation>
    <scope>IDENTIFICATION</scope>
</reference>
<feature type="compositionally biased region" description="Polar residues" evidence="6">
    <location>
        <begin position="97"/>
        <end position="107"/>
    </location>
</feature>
<keyword evidence="5" id="KW-0175">Coiled coil</keyword>
<evidence type="ECO:0000313" key="9">
    <source>
        <dbReference type="Ensembl" id="ENSHCOP00000018807.1"/>
    </source>
</evidence>
<feature type="region of interest" description="Disordered" evidence="6">
    <location>
        <begin position="1"/>
        <end position="186"/>
    </location>
</feature>
<sequence>MSRRSCRLASTGYYNSDDESDSSSVTNISYRENPVKVFKKKVGTRKAAPRASTSSSSLQSPSTKARRPSLSTQTDLTMGSVSYATPRATPRPALIAASSTTNQTATRSPPPPPERIRSSGQAVVYLRSEHKEQDKNCVDSSGYSSSEGINLKPPTPTTTTKSGDSASTSTSTSTSKVKSNSEAPSVGYRRRINSALSGVKDSLSTWTTKINHLSTFANRSFLSAQTKKTCIVLMLLSVVAACVWFLPPLLPPFSTLTDFVKSHSQTSQLTQHSVRPTLMPPPPSKVPNTTATDSVKLPSDIEAKVHNIWEALQQKQELLNKMREQFENNMQNMRDYVKSVESNSAKNLDHEVTLLGKKISDQEQDFQSLSGLNGRMKDLETQIAELSIELQSIQSQPPARPIPDISAPNELTPELQQAMEKWLTDHIQAQKAVNLQDKGVVAPGCAQPLANKMADFALETQGASVIGTRCSETYHTRSACLSLFGFPLWYPTESPRTVIQGDPMLLPGKCWAFHGAHGTLVIALSHPIRITHVTLDHVPRHITPTDRIDSAPKDFEVYVSHPKT</sequence>
<dbReference type="Gene3D" id="2.60.120.260">
    <property type="entry name" value="Galactose-binding domain-like"/>
    <property type="match status" value="1"/>
</dbReference>
<dbReference type="AlphaFoldDB" id="A0A3Q2YYS4"/>
<feature type="compositionally biased region" description="Low complexity" evidence="6">
    <location>
        <begin position="157"/>
        <end position="181"/>
    </location>
</feature>
<dbReference type="Proteomes" id="UP000264820">
    <property type="component" value="Unplaced"/>
</dbReference>
<dbReference type="GeneTree" id="ENSGT00940000160024"/>
<feature type="coiled-coil region" evidence="5">
    <location>
        <begin position="369"/>
        <end position="396"/>
    </location>
</feature>
<dbReference type="STRING" id="109280.ENSHCOP00000018807"/>
<protein>
    <submittedName>
        <fullName evidence="9">SUN domain-containing protein 2-like</fullName>
    </submittedName>
</protein>
<feature type="compositionally biased region" description="Basic residues" evidence="6">
    <location>
        <begin position="37"/>
        <end position="48"/>
    </location>
</feature>
<dbReference type="PANTHER" id="PTHR12911">
    <property type="entry name" value="SAD1/UNC-84-LIKE PROTEIN-RELATED"/>
    <property type="match status" value="1"/>
</dbReference>
<evidence type="ECO:0000259" key="8">
    <source>
        <dbReference type="PROSITE" id="PS51469"/>
    </source>
</evidence>
<evidence type="ECO:0000313" key="10">
    <source>
        <dbReference type="Proteomes" id="UP000264820"/>
    </source>
</evidence>
<feature type="coiled-coil region" evidence="5">
    <location>
        <begin position="309"/>
        <end position="343"/>
    </location>
</feature>
<evidence type="ECO:0000256" key="6">
    <source>
        <dbReference type="SAM" id="MobiDB-lite"/>
    </source>
</evidence>
<feature type="transmembrane region" description="Helical" evidence="7">
    <location>
        <begin position="229"/>
        <end position="250"/>
    </location>
</feature>
<feature type="compositionally biased region" description="Polar residues" evidence="6">
    <location>
        <begin position="138"/>
        <end position="148"/>
    </location>
</feature>
<name>A0A3Q2YYS4_HIPCM</name>
<feature type="compositionally biased region" description="Polar residues" evidence="6">
    <location>
        <begin position="69"/>
        <end position="83"/>
    </location>
</feature>
<evidence type="ECO:0000256" key="5">
    <source>
        <dbReference type="SAM" id="Coils"/>
    </source>
</evidence>
<organism evidence="9 10">
    <name type="scientific">Hippocampus comes</name>
    <name type="common">Tiger tail seahorse</name>
    <dbReference type="NCBI Taxonomy" id="109280"/>
    <lineage>
        <taxon>Eukaryota</taxon>
        <taxon>Metazoa</taxon>
        <taxon>Chordata</taxon>
        <taxon>Craniata</taxon>
        <taxon>Vertebrata</taxon>
        <taxon>Euteleostomi</taxon>
        <taxon>Actinopterygii</taxon>
        <taxon>Neopterygii</taxon>
        <taxon>Teleostei</taxon>
        <taxon>Neoteleostei</taxon>
        <taxon>Acanthomorphata</taxon>
        <taxon>Syngnathiaria</taxon>
        <taxon>Syngnathiformes</taxon>
        <taxon>Syngnathoidei</taxon>
        <taxon>Syngnathidae</taxon>
        <taxon>Hippocampus</taxon>
    </lineage>
</organism>
<dbReference type="OMA" id="EAKMQHV"/>
<reference evidence="9" key="1">
    <citation type="submission" date="2025-08" db="UniProtKB">
        <authorList>
            <consortium name="Ensembl"/>
        </authorList>
    </citation>
    <scope>IDENTIFICATION</scope>
</reference>
<accession>A0A3Q2YYS4</accession>
<dbReference type="InterPro" id="IPR045119">
    <property type="entry name" value="SUN1-5"/>
</dbReference>
<keyword evidence="10" id="KW-1185">Reference proteome</keyword>
<keyword evidence="3 7" id="KW-1133">Transmembrane helix</keyword>
<dbReference type="PANTHER" id="PTHR12911:SF22">
    <property type="entry name" value="SUN DOMAIN-CONTAINING PROTEIN 2"/>
    <property type="match status" value="1"/>
</dbReference>
<comment type="subcellular location">
    <subcellularLocation>
        <location evidence="1">Nucleus inner membrane</location>
    </subcellularLocation>
</comment>
<dbReference type="GO" id="GO:0034993">
    <property type="term" value="C:meiotic nuclear membrane microtubule tethering complex"/>
    <property type="evidence" value="ECO:0007669"/>
    <property type="project" value="TreeGrafter"/>
</dbReference>
<dbReference type="InterPro" id="IPR012919">
    <property type="entry name" value="SUN_dom"/>
</dbReference>
<evidence type="ECO:0000256" key="7">
    <source>
        <dbReference type="SAM" id="Phobius"/>
    </source>
</evidence>
<feature type="domain" description="SUN" evidence="8">
    <location>
        <begin position="462"/>
        <end position="564"/>
    </location>
</feature>
<dbReference type="Pfam" id="PF07738">
    <property type="entry name" value="Sad1_UNC"/>
    <property type="match status" value="1"/>
</dbReference>